<reference evidence="2" key="1">
    <citation type="submission" date="2019-06" db="EMBL/GenBank/DDBJ databases">
        <authorList>
            <person name="Zheng W."/>
        </authorList>
    </citation>
    <scope>NUCLEOTIDE SEQUENCE</scope>
    <source>
        <strain evidence="2">QDHG01</strain>
    </source>
</reference>
<dbReference type="OrthoDB" id="311279at2759"/>
<keyword evidence="3" id="KW-1185">Reference proteome</keyword>
<evidence type="ECO:0000313" key="3">
    <source>
        <dbReference type="Proteomes" id="UP000785679"/>
    </source>
</evidence>
<dbReference type="Proteomes" id="UP000785679">
    <property type="component" value="Unassembled WGS sequence"/>
</dbReference>
<proteinExistence type="predicted"/>
<evidence type="ECO:0000256" key="1">
    <source>
        <dbReference type="SAM" id="Coils"/>
    </source>
</evidence>
<dbReference type="EMBL" id="RRYP01004805">
    <property type="protein sequence ID" value="TNV82565.1"/>
    <property type="molecule type" value="Genomic_DNA"/>
</dbReference>
<keyword evidence="1" id="KW-0175">Coiled coil</keyword>
<comment type="caution">
    <text evidence="2">The sequence shown here is derived from an EMBL/GenBank/DDBJ whole genome shotgun (WGS) entry which is preliminary data.</text>
</comment>
<name>A0A8J8T5K2_HALGN</name>
<feature type="coiled-coil region" evidence="1">
    <location>
        <begin position="100"/>
        <end position="429"/>
    </location>
</feature>
<gene>
    <name evidence="2" type="ORF">FGO68_gene3204</name>
</gene>
<evidence type="ECO:0000313" key="2">
    <source>
        <dbReference type="EMBL" id="TNV82565.1"/>
    </source>
</evidence>
<protein>
    <submittedName>
        <fullName evidence="2">Uncharacterized protein</fullName>
    </submittedName>
</protein>
<sequence>MEEFTSKKDLESQYEARLNEWRHALDSKQRELDNISQKMVLPIDTDILRMRVTKDIEARFRVELETKTLELEKMTDAFYECKRQLDIVRTTMENHKYESEKIIEELREKHKNEIQQLFDENHGLQLRIEEQRDREIVRQVRRDLEEFKKRYSDSSIEVNELRKERDALKLEKNDMIIKQAKEIEDERNLRRSLNTELDKLKFRTKCLEDDLQKAQLKAEKRTQESNAISTEKTSLLSLLKEKEILLDSFKRQLTELREELHQREDALDKAMRRQMEEDREKGALERKEKSKLQREFEIIERNYSELEQQRKREIMVQNEEYENIQKKYRLISEERNIYLQKLNGMQKEMDDVRVRLEQKVDEFELLEREYKKLQDKHRDTLNNEYNLQTTKEHLEASMRVMQEDMQRINNEFEQNVFKWKRERQELIQRVGDLGNALQKTNHEFHDTKSKCKTYKEKLRLANSTIKTLTGKVVQYELDRAPASGGGDEIRVGGLNLEHAAGRDSNQSNRGSDVDIKEAIHKVMQDEQLQSQVKRLLNQ</sequence>
<dbReference type="AlphaFoldDB" id="A0A8J8T5K2"/>
<accession>A0A8J8T5K2</accession>
<feature type="coiled-coil region" evidence="1">
    <location>
        <begin position="11"/>
        <end position="38"/>
    </location>
</feature>
<organism evidence="2 3">
    <name type="scientific">Halteria grandinella</name>
    <dbReference type="NCBI Taxonomy" id="5974"/>
    <lineage>
        <taxon>Eukaryota</taxon>
        <taxon>Sar</taxon>
        <taxon>Alveolata</taxon>
        <taxon>Ciliophora</taxon>
        <taxon>Intramacronucleata</taxon>
        <taxon>Spirotrichea</taxon>
        <taxon>Stichotrichia</taxon>
        <taxon>Sporadotrichida</taxon>
        <taxon>Halteriidae</taxon>
        <taxon>Halteria</taxon>
    </lineage>
</organism>